<comment type="function">
    <text evidence="1">Essential component of the TIM23 complex, a complex that mediates the translocation of transit peptide-containing proteins across the mitochondrial inner membrane.</text>
</comment>
<accession>L1IXD2</accession>
<keyword evidence="1" id="KW-0653">Protein transport</keyword>
<dbReference type="EMBL" id="JH993030">
    <property type="protein sequence ID" value="EKX40510.1"/>
    <property type="molecule type" value="Genomic_DNA"/>
</dbReference>
<dbReference type="OrthoDB" id="1711508at2759"/>
<dbReference type="InterPro" id="IPR004274">
    <property type="entry name" value="FCP1_dom"/>
</dbReference>
<dbReference type="AlphaFoldDB" id="L1IXD2"/>
<dbReference type="InterPro" id="IPR036412">
    <property type="entry name" value="HAD-like_sf"/>
</dbReference>
<dbReference type="InterPro" id="IPR023214">
    <property type="entry name" value="HAD_sf"/>
</dbReference>
<evidence type="ECO:0000256" key="1">
    <source>
        <dbReference type="RuleBase" id="RU365079"/>
    </source>
</evidence>
<sequence>MSKANKRILLVLDVNGFLLERTRKKLPNLPCVKVRSTYVYNRPGMMEFVKWCTELFVLGVWSTAKRENVVELVKHIFGTSYHQDVAFILDGSSCTPTGLRHPENKYKELVTKDLETVWRMPNMSSFARNRTLLIDDSPYKVPYGMWASKKNT</sequence>
<evidence type="ECO:0000313" key="4">
    <source>
        <dbReference type="EnsemblProtists" id="EKX40510"/>
    </source>
</evidence>
<dbReference type="SUPFAM" id="SSF56784">
    <property type="entry name" value="HAD-like"/>
    <property type="match status" value="1"/>
</dbReference>
<evidence type="ECO:0000313" key="3">
    <source>
        <dbReference type="EMBL" id="EKX40510.1"/>
    </source>
</evidence>
<name>L1IXD2_GUITC</name>
<dbReference type="EnsemblProtists" id="EKX40510">
    <property type="protein sequence ID" value="EKX40510"/>
    <property type="gene ID" value="GUITHDRAFT_75449"/>
</dbReference>
<dbReference type="STRING" id="905079.L1IXD2"/>
<organism evidence="3">
    <name type="scientific">Guillardia theta (strain CCMP2712)</name>
    <name type="common">Cryptophyte</name>
    <dbReference type="NCBI Taxonomy" id="905079"/>
    <lineage>
        <taxon>Eukaryota</taxon>
        <taxon>Cryptophyceae</taxon>
        <taxon>Pyrenomonadales</taxon>
        <taxon>Geminigeraceae</taxon>
        <taxon>Guillardia</taxon>
    </lineage>
</organism>
<comment type="similarity">
    <text evidence="1">Belongs to the TIM50 family.</text>
</comment>
<dbReference type="PROSITE" id="PS50969">
    <property type="entry name" value="FCP1"/>
    <property type="match status" value="1"/>
</dbReference>
<feature type="domain" description="FCP1 homology" evidence="2">
    <location>
        <begin position="3"/>
        <end position="152"/>
    </location>
</feature>
<comment type="subunit">
    <text evidence="1">Component of the TIM23 complex.</text>
</comment>
<reference evidence="5" key="2">
    <citation type="submission" date="2012-11" db="EMBL/GenBank/DDBJ databases">
        <authorList>
            <person name="Kuo A."/>
            <person name="Curtis B.A."/>
            <person name="Tanifuji G."/>
            <person name="Burki F."/>
            <person name="Gruber A."/>
            <person name="Irimia M."/>
            <person name="Maruyama S."/>
            <person name="Arias M.C."/>
            <person name="Ball S.G."/>
            <person name="Gile G.H."/>
            <person name="Hirakawa Y."/>
            <person name="Hopkins J.F."/>
            <person name="Rensing S.A."/>
            <person name="Schmutz J."/>
            <person name="Symeonidi A."/>
            <person name="Elias M."/>
            <person name="Eveleigh R.J."/>
            <person name="Herman E.K."/>
            <person name="Klute M.J."/>
            <person name="Nakayama T."/>
            <person name="Obornik M."/>
            <person name="Reyes-Prieto A."/>
            <person name="Armbrust E.V."/>
            <person name="Aves S.J."/>
            <person name="Beiko R.G."/>
            <person name="Coutinho P."/>
            <person name="Dacks J.B."/>
            <person name="Durnford D.G."/>
            <person name="Fast N.M."/>
            <person name="Green B.R."/>
            <person name="Grisdale C."/>
            <person name="Hempe F."/>
            <person name="Henrissat B."/>
            <person name="Hoppner M.P."/>
            <person name="Ishida K.-I."/>
            <person name="Kim E."/>
            <person name="Koreny L."/>
            <person name="Kroth P.G."/>
            <person name="Liu Y."/>
            <person name="Malik S.-B."/>
            <person name="Maier U.G."/>
            <person name="McRose D."/>
            <person name="Mock T."/>
            <person name="Neilson J.A."/>
            <person name="Onodera N.T."/>
            <person name="Poole A.M."/>
            <person name="Pritham E.J."/>
            <person name="Richards T.A."/>
            <person name="Rocap G."/>
            <person name="Roy S.W."/>
            <person name="Sarai C."/>
            <person name="Schaack S."/>
            <person name="Shirato S."/>
            <person name="Slamovits C.H."/>
            <person name="Spencer D.F."/>
            <person name="Suzuki S."/>
            <person name="Worden A.Z."/>
            <person name="Zauner S."/>
            <person name="Barry K."/>
            <person name="Bell C."/>
            <person name="Bharti A.K."/>
            <person name="Crow J.A."/>
            <person name="Grimwood J."/>
            <person name="Kramer R."/>
            <person name="Lindquist E."/>
            <person name="Lucas S."/>
            <person name="Salamov A."/>
            <person name="McFadden G.I."/>
            <person name="Lane C.E."/>
            <person name="Keeling P.J."/>
            <person name="Gray M.W."/>
            <person name="Grigoriev I.V."/>
            <person name="Archibald J.M."/>
        </authorList>
    </citation>
    <scope>NUCLEOTIDE SEQUENCE</scope>
    <source>
        <strain evidence="5">CCMP2712</strain>
    </source>
</reference>
<dbReference type="Pfam" id="PF03031">
    <property type="entry name" value="NIF"/>
    <property type="match status" value="1"/>
</dbReference>
<comment type="subcellular location">
    <subcellularLocation>
        <location evidence="1">Mitochondrion inner membrane</location>
        <topology evidence="1">Single-pass membrane protein</topology>
    </subcellularLocation>
</comment>
<dbReference type="GeneID" id="17297263"/>
<keyword evidence="1" id="KW-0809">Transit peptide</keyword>
<protein>
    <recommendedName>
        <fullName evidence="1">Mitochondrial import inner membrane translocase subunit TIM50</fullName>
    </recommendedName>
</protein>
<evidence type="ECO:0000259" key="2">
    <source>
        <dbReference type="PROSITE" id="PS50969"/>
    </source>
</evidence>
<dbReference type="HOGENOM" id="CLU_1725800_0_0_1"/>
<dbReference type="PaxDb" id="55529-EKX40510"/>
<dbReference type="PANTHER" id="PTHR12210">
    <property type="entry name" value="DULLARD PROTEIN PHOSPHATASE"/>
    <property type="match status" value="1"/>
</dbReference>
<dbReference type="Proteomes" id="UP000011087">
    <property type="component" value="Unassembled WGS sequence"/>
</dbReference>
<keyword evidence="1" id="KW-0811">Translocation</keyword>
<reference evidence="3 5" key="1">
    <citation type="journal article" date="2012" name="Nature">
        <title>Algal genomes reveal evolutionary mosaicism and the fate of nucleomorphs.</title>
        <authorList>
            <consortium name="DOE Joint Genome Institute"/>
            <person name="Curtis B.A."/>
            <person name="Tanifuji G."/>
            <person name="Burki F."/>
            <person name="Gruber A."/>
            <person name="Irimia M."/>
            <person name="Maruyama S."/>
            <person name="Arias M.C."/>
            <person name="Ball S.G."/>
            <person name="Gile G.H."/>
            <person name="Hirakawa Y."/>
            <person name="Hopkins J.F."/>
            <person name="Kuo A."/>
            <person name="Rensing S.A."/>
            <person name="Schmutz J."/>
            <person name="Symeonidi A."/>
            <person name="Elias M."/>
            <person name="Eveleigh R.J."/>
            <person name="Herman E.K."/>
            <person name="Klute M.J."/>
            <person name="Nakayama T."/>
            <person name="Obornik M."/>
            <person name="Reyes-Prieto A."/>
            <person name="Armbrust E.V."/>
            <person name="Aves S.J."/>
            <person name="Beiko R.G."/>
            <person name="Coutinho P."/>
            <person name="Dacks J.B."/>
            <person name="Durnford D.G."/>
            <person name="Fast N.M."/>
            <person name="Green B.R."/>
            <person name="Grisdale C.J."/>
            <person name="Hempel F."/>
            <person name="Henrissat B."/>
            <person name="Hoppner M.P."/>
            <person name="Ishida K."/>
            <person name="Kim E."/>
            <person name="Koreny L."/>
            <person name="Kroth P.G."/>
            <person name="Liu Y."/>
            <person name="Malik S.B."/>
            <person name="Maier U.G."/>
            <person name="McRose D."/>
            <person name="Mock T."/>
            <person name="Neilson J.A."/>
            <person name="Onodera N.T."/>
            <person name="Poole A.M."/>
            <person name="Pritham E.J."/>
            <person name="Richards T.A."/>
            <person name="Rocap G."/>
            <person name="Roy S.W."/>
            <person name="Sarai C."/>
            <person name="Schaack S."/>
            <person name="Shirato S."/>
            <person name="Slamovits C.H."/>
            <person name="Spencer D.F."/>
            <person name="Suzuki S."/>
            <person name="Worden A.Z."/>
            <person name="Zauner S."/>
            <person name="Barry K."/>
            <person name="Bell C."/>
            <person name="Bharti A.K."/>
            <person name="Crow J.A."/>
            <person name="Grimwood J."/>
            <person name="Kramer R."/>
            <person name="Lindquist E."/>
            <person name="Lucas S."/>
            <person name="Salamov A."/>
            <person name="McFadden G.I."/>
            <person name="Lane C.E."/>
            <person name="Keeling P.J."/>
            <person name="Gray M.W."/>
            <person name="Grigoriev I.V."/>
            <person name="Archibald J.M."/>
        </authorList>
    </citation>
    <scope>NUCLEOTIDE SEQUENCE</scope>
    <source>
        <strain evidence="3 5">CCMP2712</strain>
    </source>
</reference>
<keyword evidence="1" id="KW-0813">Transport</keyword>
<reference evidence="4" key="3">
    <citation type="submission" date="2016-03" db="UniProtKB">
        <authorList>
            <consortium name="EnsemblProtists"/>
        </authorList>
    </citation>
    <scope>IDENTIFICATION</scope>
</reference>
<keyword evidence="5" id="KW-1185">Reference proteome</keyword>
<dbReference type="Gene3D" id="3.40.50.1000">
    <property type="entry name" value="HAD superfamily/HAD-like"/>
    <property type="match status" value="1"/>
</dbReference>
<dbReference type="GO" id="GO:0015031">
    <property type="term" value="P:protein transport"/>
    <property type="evidence" value="ECO:0007669"/>
    <property type="project" value="UniProtKB-KW"/>
</dbReference>
<dbReference type="GO" id="GO:0005744">
    <property type="term" value="C:TIM23 mitochondrial import inner membrane translocase complex"/>
    <property type="evidence" value="ECO:0007669"/>
    <property type="project" value="UniProtKB-UniRule"/>
</dbReference>
<dbReference type="SMART" id="SM00577">
    <property type="entry name" value="CPDc"/>
    <property type="match status" value="1"/>
</dbReference>
<dbReference type="InterPro" id="IPR050365">
    <property type="entry name" value="TIM50"/>
</dbReference>
<gene>
    <name evidence="3" type="ORF">GUITHDRAFT_75449</name>
</gene>
<keyword evidence="1" id="KW-0496">Mitochondrion</keyword>
<evidence type="ECO:0000313" key="5">
    <source>
        <dbReference type="Proteomes" id="UP000011087"/>
    </source>
</evidence>
<proteinExistence type="inferred from homology"/>
<dbReference type="KEGG" id="gtt:GUITHDRAFT_75449"/>
<dbReference type="RefSeq" id="XP_005827490.1">
    <property type="nucleotide sequence ID" value="XM_005827433.1"/>
</dbReference>